<dbReference type="EMBL" id="CAXLJM020000017">
    <property type="protein sequence ID" value="CAL8083797.1"/>
    <property type="molecule type" value="Genomic_DNA"/>
</dbReference>
<feature type="compositionally biased region" description="Basic and acidic residues" evidence="8">
    <location>
        <begin position="1206"/>
        <end position="1217"/>
    </location>
</feature>
<feature type="compositionally biased region" description="Polar residues" evidence="8">
    <location>
        <begin position="803"/>
        <end position="816"/>
    </location>
</feature>
<feature type="compositionally biased region" description="Basic and acidic residues" evidence="8">
    <location>
        <begin position="750"/>
        <end position="761"/>
    </location>
</feature>
<comment type="caution">
    <text evidence="10">The sequence shown here is derived from an EMBL/GenBank/DDBJ whole genome shotgun (WGS) entry which is preliminary data.</text>
</comment>
<evidence type="ECO:0000259" key="9">
    <source>
        <dbReference type="PROSITE" id="PS50157"/>
    </source>
</evidence>
<dbReference type="Gene3D" id="3.30.160.60">
    <property type="entry name" value="Classic Zinc Finger"/>
    <property type="match status" value="4"/>
</dbReference>
<reference evidence="10 11" key="1">
    <citation type="submission" date="2024-08" db="EMBL/GenBank/DDBJ databases">
        <authorList>
            <person name="Cucini C."/>
            <person name="Frati F."/>
        </authorList>
    </citation>
    <scope>NUCLEOTIDE SEQUENCE [LARGE SCALE GENOMIC DNA]</scope>
</reference>
<feature type="domain" description="C2H2-type" evidence="9">
    <location>
        <begin position="1008"/>
        <end position="1035"/>
    </location>
</feature>
<dbReference type="PROSITE" id="PS00028">
    <property type="entry name" value="ZINC_FINGER_C2H2_1"/>
    <property type="match status" value="6"/>
</dbReference>
<dbReference type="PROSITE" id="PS50157">
    <property type="entry name" value="ZINC_FINGER_C2H2_2"/>
    <property type="match status" value="5"/>
</dbReference>
<organism evidence="10 11">
    <name type="scientific">Orchesella dallaii</name>
    <dbReference type="NCBI Taxonomy" id="48710"/>
    <lineage>
        <taxon>Eukaryota</taxon>
        <taxon>Metazoa</taxon>
        <taxon>Ecdysozoa</taxon>
        <taxon>Arthropoda</taxon>
        <taxon>Hexapoda</taxon>
        <taxon>Collembola</taxon>
        <taxon>Entomobryomorpha</taxon>
        <taxon>Entomobryoidea</taxon>
        <taxon>Orchesellidae</taxon>
        <taxon>Orchesellinae</taxon>
        <taxon>Orchesella</taxon>
    </lineage>
</organism>
<dbReference type="PANTHER" id="PTHR24381">
    <property type="entry name" value="ZINC FINGER PROTEIN"/>
    <property type="match status" value="1"/>
</dbReference>
<dbReference type="PANTHER" id="PTHR24381:SF393">
    <property type="entry name" value="CHROMATIN-LINKED ADAPTOR FOR MSL PROTEINS, ISOFORM B"/>
    <property type="match status" value="1"/>
</dbReference>
<evidence type="ECO:0000256" key="1">
    <source>
        <dbReference type="ARBA" id="ARBA00004123"/>
    </source>
</evidence>
<keyword evidence="2" id="KW-0479">Metal-binding</keyword>
<feature type="domain" description="C2H2-type" evidence="9">
    <location>
        <begin position="894"/>
        <end position="922"/>
    </location>
</feature>
<dbReference type="SUPFAM" id="SSF57667">
    <property type="entry name" value="beta-beta-alpha zinc fingers"/>
    <property type="match status" value="4"/>
</dbReference>
<sequence>MRPIPSRSIVAAPLFPNENDDHSLPRRSNKVSTISDLERKNGKHLIVQLFPCDKTNLSVTLPQEQAERQSTAKIKGRGKGKGRNVIKKEARTCSSMLPSSIPPSPSMLPPLLTSAASSPSSVASPSETFSTAPVSADVSLVKSRMTEPLRLPQRFSTRACPTKIDNKPTTDSLVDRKKYVQSVRYHFNFKLNKEKTRKQEIGDTTPCSIPTLYGTPFSELPRTEQEIVLGVLDRLGTKLELNGEWSALVTQFREEKKTELQQKLEHLQESPLPIPCPVFNCNFNCLGLPGVKSHLHIHFKAEAGIYDVKCKFCGGLHNKLHNIMTHYQHVHLKMKEAICKFCGKGFGTTNSMKQHEYTHWNEEELLREDLGVVCQTCGKVCIKKMLRDHEVQVHGKGEQLLCPVCGATKNTKRHMNEHLMTHMSPEERVEFEEKWRAEKARSKMRIIPLENPKGKGRNGNHEQKPPEVKKCQKTRSPTEIARAKRKAEGMRRIRMRRRKEKEALAENKLQLQLHPESTPLPPSDKNPEIPDEKTEDKSPRQLEGEKGVIDTETNHGDADADENYGEFEVEAHASSPLPEDLDSNFDEQKADDIGKSVFSEVAESETLSLVIKVEAVAEDFEESVEGNAGLDGDVVPDHYSSEISKVVGDGIETIIKVIPYSFESSEIHIEETEVKIELGCDEDAVDCETEEEFRVNCPSDPDFDCPREPRDDGDELDTSIKRRLRSSTKVISIPSDKPCRTKKNKRGRPRNSDTDASRNKILDNNPKRMKIGSQSAQPLRKTYEIKSKTRKRIIKSREKTPTKRNTSNSKAEGTVKKTATGTRKNFTKLLPISLESYQNAHSLHTTVCSSNLLSISRSNTNMTDLEKTSPAVGHGTFENPHWTFSPAETSSLLCICPACGKTFKDIASLSLHKEESHPLLSPNCTTCGKHLLNPYNSILHRRFHSSPTHLQLEYEQEIRELGPPPPRQNDRLYKCDLCPSATSTPKLWIGWTNFHNHLIKTHPSSSPFHCEICGKPLKNKDTKGYHKQSHMNVEERLAWWEDFKKTRPNGIIGKGAKWLEERINKDLQDRERLSTKYVKTPNNKITLTREDRRNKKMKREKSNIVKWNEPAICSICGKVFKTIYVLRGHEQRKHFGERPRPTPCPICGRLFKEKFQLPPHVPTHFGEEERRLWDGWNGRWEEFLECVGKGLPLPAVPKLLRVKKKEMGKQKRKEKVEVVGPKRKPGRPRKGESLVKAKIEVEFVNHLDHLINPT</sequence>
<evidence type="ECO:0000256" key="2">
    <source>
        <dbReference type="ARBA" id="ARBA00022723"/>
    </source>
</evidence>
<evidence type="ECO:0000313" key="10">
    <source>
        <dbReference type="EMBL" id="CAL8083797.1"/>
    </source>
</evidence>
<feature type="region of interest" description="Disordered" evidence="8">
    <location>
        <begin position="795"/>
        <end position="816"/>
    </location>
</feature>
<feature type="compositionally biased region" description="Basic and acidic residues" evidence="8">
    <location>
        <begin position="525"/>
        <end position="558"/>
    </location>
</feature>
<feature type="region of interest" description="Disordered" evidence="8">
    <location>
        <begin position="1206"/>
        <end position="1232"/>
    </location>
</feature>
<keyword evidence="5" id="KW-0862">Zinc</keyword>
<keyword evidence="6" id="KW-0539">Nucleus</keyword>
<keyword evidence="4 7" id="KW-0863">Zinc-finger</keyword>
<proteinExistence type="predicted"/>
<feature type="domain" description="C2H2-type" evidence="9">
    <location>
        <begin position="337"/>
        <end position="364"/>
    </location>
</feature>
<feature type="domain" description="C2H2-type" evidence="9">
    <location>
        <begin position="1142"/>
        <end position="1169"/>
    </location>
</feature>
<keyword evidence="3" id="KW-0677">Repeat</keyword>
<dbReference type="InterPro" id="IPR013087">
    <property type="entry name" value="Znf_C2H2_type"/>
</dbReference>
<dbReference type="InterPro" id="IPR036236">
    <property type="entry name" value="Znf_C2H2_sf"/>
</dbReference>
<dbReference type="SMART" id="SM00355">
    <property type="entry name" value="ZnF_C2H2"/>
    <property type="match status" value="11"/>
</dbReference>
<dbReference type="Proteomes" id="UP001642540">
    <property type="component" value="Unassembled WGS sequence"/>
</dbReference>
<feature type="compositionally biased region" description="Basic and acidic residues" evidence="8">
    <location>
        <begin position="459"/>
        <end position="470"/>
    </location>
</feature>
<evidence type="ECO:0000256" key="5">
    <source>
        <dbReference type="ARBA" id="ARBA00022833"/>
    </source>
</evidence>
<feature type="region of interest" description="Disordered" evidence="8">
    <location>
        <begin position="448"/>
        <end position="560"/>
    </location>
</feature>
<evidence type="ECO:0000313" key="11">
    <source>
        <dbReference type="Proteomes" id="UP001642540"/>
    </source>
</evidence>
<comment type="subcellular location">
    <subcellularLocation>
        <location evidence="1">Nucleus</location>
    </subcellularLocation>
</comment>
<feature type="region of interest" description="Disordered" evidence="8">
    <location>
        <begin position="698"/>
        <end position="777"/>
    </location>
</feature>
<evidence type="ECO:0000256" key="3">
    <source>
        <dbReference type="ARBA" id="ARBA00022737"/>
    </source>
</evidence>
<name>A0ABP1Q1U3_9HEXA</name>
<accession>A0ABP1Q1U3</accession>
<gene>
    <name evidence="10" type="ORF">ODALV1_LOCUS5600</name>
</gene>
<evidence type="ECO:0000256" key="6">
    <source>
        <dbReference type="ARBA" id="ARBA00023242"/>
    </source>
</evidence>
<evidence type="ECO:0000256" key="8">
    <source>
        <dbReference type="SAM" id="MobiDB-lite"/>
    </source>
</evidence>
<feature type="compositionally biased region" description="Basic residues" evidence="8">
    <location>
        <begin position="740"/>
        <end position="749"/>
    </location>
</feature>
<evidence type="ECO:0000256" key="4">
    <source>
        <dbReference type="ARBA" id="ARBA00022771"/>
    </source>
</evidence>
<evidence type="ECO:0000256" key="7">
    <source>
        <dbReference type="PROSITE-ProRule" id="PRU00042"/>
    </source>
</evidence>
<protein>
    <recommendedName>
        <fullName evidence="9">C2H2-type domain-containing protein</fullName>
    </recommendedName>
</protein>
<keyword evidence="11" id="KW-1185">Reference proteome</keyword>
<feature type="domain" description="C2H2-type" evidence="9">
    <location>
        <begin position="1111"/>
        <end position="1139"/>
    </location>
</feature>